<gene>
    <name evidence="1" type="ORF">AJ80_03037</name>
</gene>
<organism evidence="1 2">
    <name type="scientific">Polytolypa hystricis (strain UAMH7299)</name>
    <dbReference type="NCBI Taxonomy" id="1447883"/>
    <lineage>
        <taxon>Eukaryota</taxon>
        <taxon>Fungi</taxon>
        <taxon>Dikarya</taxon>
        <taxon>Ascomycota</taxon>
        <taxon>Pezizomycotina</taxon>
        <taxon>Eurotiomycetes</taxon>
        <taxon>Eurotiomycetidae</taxon>
        <taxon>Onygenales</taxon>
        <taxon>Onygenales incertae sedis</taxon>
        <taxon>Polytolypa</taxon>
    </lineage>
</organism>
<evidence type="ECO:0000313" key="1">
    <source>
        <dbReference type="EMBL" id="PGH21604.1"/>
    </source>
</evidence>
<dbReference type="EMBL" id="PDNA01000032">
    <property type="protein sequence ID" value="PGH21604.1"/>
    <property type="molecule type" value="Genomic_DNA"/>
</dbReference>
<sequence length="153" mass="17529">MLRLISHLRVPVDKSIYVRASRNDFHKLVDAFDRTSTERKRTISLNFNERITTTAILLKQTALHVSIIDYISDQVKRNLPGEEIKRAANYRLAKGLEPSFQLRYQKRGSPTSSPLIAFEVGFSQPSGELEQKVNALLNNTSTKVVVMFDFKEF</sequence>
<name>A0A2B7YC01_POLH7</name>
<dbReference type="OrthoDB" id="4207273at2759"/>
<evidence type="ECO:0000313" key="2">
    <source>
        <dbReference type="Proteomes" id="UP000224634"/>
    </source>
</evidence>
<comment type="caution">
    <text evidence="1">The sequence shown here is derived from an EMBL/GenBank/DDBJ whole genome shotgun (WGS) entry which is preliminary data.</text>
</comment>
<accession>A0A2B7YC01</accession>
<reference evidence="1 2" key="1">
    <citation type="submission" date="2017-10" db="EMBL/GenBank/DDBJ databases">
        <title>Comparative genomics in systemic dimorphic fungi from Ajellomycetaceae.</title>
        <authorList>
            <person name="Munoz J.F."/>
            <person name="Mcewen J.G."/>
            <person name="Clay O.K."/>
            <person name="Cuomo C.A."/>
        </authorList>
    </citation>
    <scope>NUCLEOTIDE SEQUENCE [LARGE SCALE GENOMIC DNA]</scope>
    <source>
        <strain evidence="1 2">UAMH7299</strain>
    </source>
</reference>
<dbReference type="AlphaFoldDB" id="A0A2B7YC01"/>
<proteinExistence type="predicted"/>
<dbReference type="Proteomes" id="UP000224634">
    <property type="component" value="Unassembled WGS sequence"/>
</dbReference>
<keyword evidence="2" id="KW-1185">Reference proteome</keyword>
<protein>
    <submittedName>
        <fullName evidence="1">Uncharacterized protein</fullName>
    </submittedName>
</protein>